<dbReference type="PROSITE" id="PS50885">
    <property type="entry name" value="HAMP"/>
    <property type="match status" value="1"/>
</dbReference>
<evidence type="ECO:0000259" key="7">
    <source>
        <dbReference type="PROSITE" id="PS50885"/>
    </source>
</evidence>
<dbReference type="EMBL" id="JAINWA010000001">
    <property type="protein sequence ID" value="MCD1654349.1"/>
    <property type="molecule type" value="Genomic_DNA"/>
</dbReference>
<keyword evidence="1" id="KW-0145">Chemotaxis</keyword>
<dbReference type="Pfam" id="PF00015">
    <property type="entry name" value="MCPsignal"/>
    <property type="match status" value="1"/>
</dbReference>
<evidence type="ECO:0000259" key="6">
    <source>
        <dbReference type="PROSITE" id="PS50111"/>
    </source>
</evidence>
<dbReference type="Gene3D" id="1.10.287.950">
    <property type="entry name" value="Methyl-accepting chemotaxis protein"/>
    <property type="match status" value="1"/>
</dbReference>
<dbReference type="CDD" id="cd06225">
    <property type="entry name" value="HAMP"/>
    <property type="match status" value="1"/>
</dbReference>
<feature type="compositionally biased region" description="Basic and acidic residues" evidence="4">
    <location>
        <begin position="637"/>
        <end position="649"/>
    </location>
</feature>
<reference evidence="8" key="1">
    <citation type="submission" date="2021-08" db="EMBL/GenBank/DDBJ databases">
        <title>Comparative analyses of Brucepasteria parasyntrophica and Teretinema zuelzerae.</title>
        <authorList>
            <person name="Song Y."/>
            <person name="Brune A."/>
        </authorList>
    </citation>
    <scope>NUCLEOTIDE SEQUENCE</scope>
    <source>
        <strain evidence="8">DSM 1903</strain>
    </source>
</reference>
<dbReference type="InterPro" id="IPR032255">
    <property type="entry name" value="HBM"/>
</dbReference>
<proteinExistence type="inferred from homology"/>
<evidence type="ECO:0000313" key="9">
    <source>
        <dbReference type="Proteomes" id="UP001198163"/>
    </source>
</evidence>
<keyword evidence="5" id="KW-0472">Membrane</keyword>
<organism evidence="8 9">
    <name type="scientific">Teretinema zuelzerae</name>
    <dbReference type="NCBI Taxonomy" id="156"/>
    <lineage>
        <taxon>Bacteria</taxon>
        <taxon>Pseudomonadati</taxon>
        <taxon>Spirochaetota</taxon>
        <taxon>Spirochaetia</taxon>
        <taxon>Spirochaetales</taxon>
        <taxon>Treponemataceae</taxon>
        <taxon>Teretinema</taxon>
    </lineage>
</organism>
<gene>
    <name evidence="8" type="ORF">K7J14_06480</name>
</gene>
<evidence type="ECO:0000256" key="5">
    <source>
        <dbReference type="SAM" id="Phobius"/>
    </source>
</evidence>
<comment type="caution">
    <text evidence="8">The sequence shown here is derived from an EMBL/GenBank/DDBJ whole genome shotgun (WGS) entry which is preliminary data.</text>
</comment>
<dbReference type="AlphaFoldDB" id="A0AAE3EIX8"/>
<dbReference type="GO" id="GO:0007165">
    <property type="term" value="P:signal transduction"/>
    <property type="evidence" value="ECO:0007669"/>
    <property type="project" value="UniProtKB-KW"/>
</dbReference>
<dbReference type="Pfam" id="PF00672">
    <property type="entry name" value="HAMP"/>
    <property type="match status" value="1"/>
</dbReference>
<feature type="compositionally biased region" description="Low complexity" evidence="4">
    <location>
        <begin position="713"/>
        <end position="728"/>
    </location>
</feature>
<feature type="domain" description="Methyl-accepting transducer" evidence="6">
    <location>
        <begin position="355"/>
        <end position="570"/>
    </location>
</feature>
<dbReference type="PROSITE" id="PS50111">
    <property type="entry name" value="CHEMOTAXIS_TRANSDUC_2"/>
    <property type="match status" value="1"/>
</dbReference>
<feature type="region of interest" description="Disordered" evidence="4">
    <location>
        <begin position="587"/>
        <end position="763"/>
    </location>
</feature>
<keyword evidence="5" id="KW-0812">Transmembrane</keyword>
<dbReference type="SMART" id="SM00283">
    <property type="entry name" value="MA"/>
    <property type="match status" value="1"/>
</dbReference>
<dbReference type="GO" id="GO:0004888">
    <property type="term" value="F:transmembrane signaling receptor activity"/>
    <property type="evidence" value="ECO:0007669"/>
    <property type="project" value="TreeGrafter"/>
</dbReference>
<evidence type="ECO:0000256" key="4">
    <source>
        <dbReference type="SAM" id="MobiDB-lite"/>
    </source>
</evidence>
<evidence type="ECO:0000256" key="3">
    <source>
        <dbReference type="PROSITE-ProRule" id="PRU00284"/>
    </source>
</evidence>
<evidence type="ECO:0000313" key="8">
    <source>
        <dbReference type="EMBL" id="MCD1654349.1"/>
    </source>
</evidence>
<dbReference type="SMART" id="SM00304">
    <property type="entry name" value="HAMP"/>
    <property type="match status" value="1"/>
</dbReference>
<dbReference type="PANTHER" id="PTHR43531">
    <property type="entry name" value="PROTEIN ICFG"/>
    <property type="match status" value="1"/>
</dbReference>
<accession>A0AAE3EIX8</accession>
<feature type="transmembrane region" description="Helical" evidence="5">
    <location>
        <begin position="275"/>
        <end position="296"/>
    </location>
</feature>
<name>A0AAE3EIX8_9SPIR</name>
<dbReference type="PANTHER" id="PTHR43531:SF11">
    <property type="entry name" value="METHYL-ACCEPTING CHEMOTAXIS PROTEIN 3"/>
    <property type="match status" value="1"/>
</dbReference>
<dbReference type="InterPro" id="IPR003660">
    <property type="entry name" value="HAMP_dom"/>
</dbReference>
<dbReference type="SMART" id="SM01358">
    <property type="entry name" value="HBM"/>
    <property type="match status" value="1"/>
</dbReference>
<evidence type="ECO:0000256" key="1">
    <source>
        <dbReference type="ARBA" id="ARBA00022500"/>
    </source>
</evidence>
<dbReference type="InterPro" id="IPR051310">
    <property type="entry name" value="MCP_chemotaxis"/>
</dbReference>
<sequence>MKIGGGFALVLLLTVVISVISMVNLQVVRSVSAKNEQVSAIVESMQAGTAAGKDFVIKKDEASKTLVINKMKGVGVLAAELSGKERSAEKKELFSNIAKGAQAYEKGFLEYVALESEQQKKSADFEKTGKDLEKMLSGMIRDQLRLSTPASTRAAAGLEELYELAANFRYDLQMYIQTNDARYVSTMEADFKRMGALFQDLRSTLSSGTVRSEFDSAFAMFGKLGQFAGEFTTIATAQAKAQSSSGEAGTLTVAYANTVSEEYSAAMFDMITRTIILVLASVISALIIGILFAVFITRSITGAMAKGVRFASEIAAGNLSVSLDIRQKDEIGQLADALQGMLERLRSIVEEVNGAALQVAAGSQELSSTSQQMSQGATEQAASVEEISASMEEMTSNIKQNAENALQTEKIAQKSAQSAEAGGKAVVATVEAMKEIASKIGIIEEIARSTNMLALNASIEAARAGEYGKGFAVVAAEVGKLAERSQKEAGAISTLSTDSVSIAEEAGATIAEMIPDIKRTADLIQEISASSNEQNSGAEQINAAILQLDKVVQQNASASEESASMSEELASQSDRLRETISFFKLERAQAAASKSGPEGSKAELSPPPQNRKDLQRLAPPKPAGKPLAGRAQISGAKDARKSDAGEQSKAKTLTPPALSRPSALSGLKKPPAPPRASNSAGAPAGQPKKPDSTRPAPVLKAPTADKATRPDYKAPTPAGKTPPAVKTADAQANKQEGPKKSEPLPKTDAPREKGGKRIPLGGVHIILDDDVRPSGRDALDNDFQEF</sequence>
<evidence type="ECO:0000256" key="2">
    <source>
        <dbReference type="ARBA" id="ARBA00029447"/>
    </source>
</evidence>
<comment type="similarity">
    <text evidence="2">Belongs to the methyl-accepting chemotaxis (MCP) protein family.</text>
</comment>
<dbReference type="SUPFAM" id="SSF58104">
    <property type="entry name" value="Methyl-accepting chemotaxis protein (MCP) signaling domain"/>
    <property type="match status" value="1"/>
</dbReference>
<dbReference type="GO" id="GO:0006935">
    <property type="term" value="P:chemotaxis"/>
    <property type="evidence" value="ECO:0007669"/>
    <property type="project" value="UniProtKB-KW"/>
</dbReference>
<dbReference type="InterPro" id="IPR004089">
    <property type="entry name" value="MCPsignal_dom"/>
</dbReference>
<keyword evidence="3" id="KW-0807">Transducer</keyword>
<feature type="compositionally biased region" description="Basic and acidic residues" evidence="4">
    <location>
        <begin position="736"/>
        <end position="755"/>
    </location>
</feature>
<dbReference type="Proteomes" id="UP001198163">
    <property type="component" value="Unassembled WGS sequence"/>
</dbReference>
<keyword evidence="9" id="KW-1185">Reference proteome</keyword>
<protein>
    <submittedName>
        <fullName evidence="8">HAMP domain-containing protein</fullName>
    </submittedName>
</protein>
<keyword evidence="5" id="KW-1133">Transmembrane helix</keyword>
<feature type="domain" description="HAMP" evidence="7">
    <location>
        <begin position="298"/>
        <end position="350"/>
    </location>
</feature>
<dbReference type="GO" id="GO:0005886">
    <property type="term" value="C:plasma membrane"/>
    <property type="evidence" value="ECO:0007669"/>
    <property type="project" value="TreeGrafter"/>
</dbReference>